<feature type="compositionally biased region" description="Low complexity" evidence="1">
    <location>
        <begin position="279"/>
        <end position="295"/>
    </location>
</feature>
<feature type="region of interest" description="Disordered" evidence="1">
    <location>
        <begin position="279"/>
        <end position="311"/>
    </location>
</feature>
<feature type="compositionally biased region" description="Low complexity" evidence="1">
    <location>
        <begin position="49"/>
        <end position="69"/>
    </location>
</feature>
<organism evidence="2 3">
    <name type="scientific">Actinoplanes cyaneus</name>
    <dbReference type="NCBI Taxonomy" id="52696"/>
    <lineage>
        <taxon>Bacteria</taxon>
        <taxon>Bacillati</taxon>
        <taxon>Actinomycetota</taxon>
        <taxon>Actinomycetes</taxon>
        <taxon>Micromonosporales</taxon>
        <taxon>Micromonosporaceae</taxon>
        <taxon>Actinoplanes</taxon>
    </lineage>
</organism>
<dbReference type="Proteomes" id="UP000619479">
    <property type="component" value="Unassembled WGS sequence"/>
</dbReference>
<evidence type="ECO:0000313" key="3">
    <source>
        <dbReference type="Proteomes" id="UP000619479"/>
    </source>
</evidence>
<dbReference type="EMBL" id="BOMH01000017">
    <property type="protein sequence ID" value="GID64489.1"/>
    <property type="molecule type" value="Genomic_DNA"/>
</dbReference>
<feature type="compositionally biased region" description="Basic and acidic residues" evidence="1">
    <location>
        <begin position="7"/>
        <end position="21"/>
    </location>
</feature>
<proteinExistence type="predicted"/>
<evidence type="ECO:0000313" key="2">
    <source>
        <dbReference type="EMBL" id="GID64489.1"/>
    </source>
</evidence>
<feature type="compositionally biased region" description="Basic and acidic residues" evidence="1">
    <location>
        <begin position="33"/>
        <end position="45"/>
    </location>
</feature>
<feature type="compositionally biased region" description="Basic and acidic residues" evidence="1">
    <location>
        <begin position="123"/>
        <end position="154"/>
    </location>
</feature>
<gene>
    <name evidence="2" type="ORF">Acy02nite_23700</name>
</gene>
<name>A0A919M6K4_9ACTN</name>
<feature type="region of interest" description="Disordered" evidence="1">
    <location>
        <begin position="1"/>
        <end position="241"/>
    </location>
</feature>
<comment type="caution">
    <text evidence="2">The sequence shown here is derived from an EMBL/GenBank/DDBJ whole genome shotgun (WGS) entry which is preliminary data.</text>
</comment>
<feature type="compositionally biased region" description="Basic and acidic residues" evidence="1">
    <location>
        <begin position="178"/>
        <end position="203"/>
    </location>
</feature>
<accession>A0A919M6K4</accession>
<dbReference type="AlphaFoldDB" id="A0A919M6K4"/>
<dbReference type="RefSeq" id="WP_203739990.1">
    <property type="nucleotide sequence ID" value="NZ_BOMH01000017.1"/>
</dbReference>
<protein>
    <submittedName>
        <fullName evidence="2">Uncharacterized protein</fullName>
    </submittedName>
</protein>
<sequence length="383" mass="40204">MRFFSNEAKDNTEDQDQDVRTEAVPQQRPGSPWDDRPGANAEHDPAPQPTAFGAATPGGAVAASAMAGPYDDVDHDTHRSTDAASGVADDRTVAPGDGVIDEDADRDRANDDTVAWPAGQAPVDRDNDDRDPLVDVPLDDHPEDGVDEGRDTAGESHVAGHRATDDIDAGRPGNDGLDSDRLDNDGLRNDRDEDRADGDRIDDAEVDAALEDRGTFEDPQVTDGDKPGTAGHAEALEPVVAEPVVVAPVAVTEQERAREAEAEPVVAVAAVPEPVTTAAAGPATTAGGAGSATTAGGAGSATLFPDAETQPLRDRWRDIQLRFVDDPKASTAEAASLVDETIEKLTTALREHRGSLAGGGDDTEALRVELRSYRDILDRLLGL</sequence>
<evidence type="ECO:0000256" key="1">
    <source>
        <dbReference type="SAM" id="MobiDB-lite"/>
    </source>
</evidence>
<reference evidence="2" key="1">
    <citation type="submission" date="2021-01" db="EMBL/GenBank/DDBJ databases">
        <title>Whole genome shotgun sequence of Actinoplanes cyaneus NBRC 14990.</title>
        <authorList>
            <person name="Komaki H."/>
            <person name="Tamura T."/>
        </authorList>
    </citation>
    <scope>NUCLEOTIDE SEQUENCE</scope>
    <source>
        <strain evidence="2">NBRC 14990</strain>
    </source>
</reference>
<keyword evidence="3" id="KW-1185">Reference proteome</keyword>